<dbReference type="PANTHER" id="PTHR45745">
    <property type="entry name" value="PHOSPHOMANNOMUTASE 45A"/>
    <property type="match status" value="1"/>
</dbReference>
<evidence type="ECO:0000256" key="3">
    <source>
        <dbReference type="ARBA" id="ARBA00022723"/>
    </source>
</evidence>
<evidence type="ECO:0000259" key="7">
    <source>
        <dbReference type="Pfam" id="PF02879"/>
    </source>
</evidence>
<reference evidence="9 10" key="1">
    <citation type="journal article" date="2018" name="bioRxiv">
        <title>Evidence of independent acquisition and adaption of ultra-small bacteria to human hosts across the highly diverse yet reduced genomes of the phylum Saccharibacteria.</title>
        <authorList>
            <person name="McLean J.S."/>
            <person name="Bor B."/>
            <person name="To T.T."/>
            <person name="Liu Q."/>
            <person name="Kearns K.A."/>
            <person name="Solden L.M."/>
            <person name="Wrighton K.C."/>
            <person name="He X."/>
            <person name="Shi W."/>
        </authorList>
    </citation>
    <scope>NUCLEOTIDE SEQUENCE [LARGE SCALE GENOMIC DNA]</scope>
    <source>
        <strain evidence="9 10">TM7_CMJM_G6_1_HOT_870</strain>
    </source>
</reference>
<dbReference type="InterPro" id="IPR016055">
    <property type="entry name" value="A-D-PHexomutase_a/b/a-I/II/III"/>
</dbReference>
<dbReference type="Pfam" id="PF02879">
    <property type="entry name" value="PGM_PMM_II"/>
    <property type="match status" value="1"/>
</dbReference>
<dbReference type="EMBL" id="PRLK01000013">
    <property type="protein sequence ID" value="RYC72316.1"/>
    <property type="molecule type" value="Genomic_DNA"/>
</dbReference>
<gene>
    <name evidence="9" type="primary">pgcA</name>
    <name evidence="9" type="ORF">G6CMJM_00602</name>
</gene>
<keyword evidence="10" id="KW-1185">Reference proteome</keyword>
<dbReference type="SUPFAM" id="SSF53738">
    <property type="entry name" value="Phosphoglucomutase, first 3 domains"/>
    <property type="match status" value="3"/>
</dbReference>
<dbReference type="GO" id="GO:0004614">
    <property type="term" value="F:phosphoglucomutase activity"/>
    <property type="evidence" value="ECO:0007669"/>
    <property type="project" value="UniProtKB-EC"/>
</dbReference>
<accession>A0ABY0FHD8</accession>
<protein>
    <submittedName>
        <fullName evidence="9">Phosphoglucomutase</fullName>
        <ecNumber evidence="9">5.4.2.2</ecNumber>
    </submittedName>
</protein>
<sequence>MKLKSLAHKLEKNLSYSAKENAINWLSKNRYSEYKEELLQLITEENWRELEEAFYKKIDFGTAGRRGVVGVGANRINNITIRETAQGICDFIVKYKLNKKITIGWDGRNSSKELALNFAKVVVANGIEPIVAKEPCSTPELSYNSFLGNGRTIDVMITASHNTPEYNGIKVYRYGCQINVETANELMELINSANVLYDDSLSFNDLKNISNDYIKYITVKYKQKVFNNKNYKINNLKVVYSPLCGVGKTNVLPILETSLGKENVLLVKEQSIIDGDFSSIENQKPNPEELNANLMAIELLKDSTADIGLTSDPDADRLAVLVKDHNGEVRMLDGNESALLMADYLLRHSKKGYIAKTIVTTDAITELARLYGCNVYDNFLVGFKYIGETIINNRNDDILAGFEESLGTTIDGALRDKDAAASAIVIVALAEEMKKQNKTLLDRLDDIYRELGGMFYSRTESIEYKGKDGLEKMNIIIDKLKQIKIGEKDNITAISDYETLKRKNADGEETIDMLEPGKMIRLEYGDSSKTISIRPSGTEPKMKIYSRWKISDSTDADLYKKSIKQLKEEIL</sequence>
<dbReference type="InterPro" id="IPR005846">
    <property type="entry name" value="A-D-PHexomutase_a/b/a-III"/>
</dbReference>
<dbReference type="InterPro" id="IPR005845">
    <property type="entry name" value="A-D-PHexomutase_a/b/a-II"/>
</dbReference>
<evidence type="ECO:0000256" key="1">
    <source>
        <dbReference type="ARBA" id="ARBA00010231"/>
    </source>
</evidence>
<keyword evidence="2" id="KW-0597">Phosphoprotein</keyword>
<feature type="domain" description="Alpha-D-phosphohexomutase alpha/beta/alpha" evidence="8">
    <location>
        <begin position="333"/>
        <end position="446"/>
    </location>
</feature>
<dbReference type="Pfam" id="PF02878">
    <property type="entry name" value="PGM_PMM_I"/>
    <property type="match status" value="1"/>
</dbReference>
<feature type="domain" description="Alpha-D-phosphohexomutase alpha/beta/alpha" evidence="6">
    <location>
        <begin position="59"/>
        <end position="192"/>
    </location>
</feature>
<comment type="similarity">
    <text evidence="1">Belongs to the phosphohexose mutase family.</text>
</comment>
<feature type="domain" description="Alpha-D-phosphohexomutase alpha/beta/alpha" evidence="7">
    <location>
        <begin position="221"/>
        <end position="327"/>
    </location>
</feature>
<evidence type="ECO:0000256" key="5">
    <source>
        <dbReference type="ARBA" id="ARBA00023235"/>
    </source>
</evidence>
<evidence type="ECO:0000259" key="6">
    <source>
        <dbReference type="Pfam" id="PF02878"/>
    </source>
</evidence>
<keyword evidence="5 9" id="KW-0413">Isomerase</keyword>
<dbReference type="Gene3D" id="3.40.120.10">
    <property type="entry name" value="Alpha-D-Glucose-1,6-Bisphosphate, subunit A, domain 3"/>
    <property type="match status" value="3"/>
</dbReference>
<dbReference type="RefSeq" id="WP_129718994.1">
    <property type="nucleotide sequence ID" value="NZ_PRLK01000013.1"/>
</dbReference>
<dbReference type="SUPFAM" id="SSF55957">
    <property type="entry name" value="Phosphoglucomutase, C-terminal domain"/>
    <property type="match status" value="1"/>
</dbReference>
<dbReference type="Proteomes" id="UP001190925">
    <property type="component" value="Unassembled WGS sequence"/>
</dbReference>
<evidence type="ECO:0000256" key="4">
    <source>
        <dbReference type="ARBA" id="ARBA00022842"/>
    </source>
</evidence>
<evidence type="ECO:0000256" key="2">
    <source>
        <dbReference type="ARBA" id="ARBA00022553"/>
    </source>
</evidence>
<evidence type="ECO:0000259" key="8">
    <source>
        <dbReference type="Pfam" id="PF02880"/>
    </source>
</evidence>
<reference evidence="9 10" key="2">
    <citation type="journal article" date="2020" name="Cell Rep.">
        <title>Acquisition and Adaptation of Ultra-small Parasitic Reduced Genome Bacteria to Mammalian Hosts.</title>
        <authorList>
            <person name="McLean J.S."/>
            <person name="Bor B."/>
            <person name="Kerns K.A."/>
            <person name="Liu Q."/>
            <person name="To T.T."/>
            <person name="Solden L."/>
            <person name="Hendrickson E.L."/>
            <person name="Wrighton K."/>
            <person name="Shi W."/>
            <person name="He X."/>
        </authorList>
    </citation>
    <scope>NUCLEOTIDE SEQUENCE [LARGE SCALE GENOMIC DNA]</scope>
    <source>
        <strain evidence="9 10">TM7_CMJM_G6_1_HOT_870</strain>
    </source>
</reference>
<evidence type="ECO:0000313" key="10">
    <source>
        <dbReference type="Proteomes" id="UP001190925"/>
    </source>
</evidence>
<name>A0ABY0FHD8_9BACT</name>
<keyword evidence="4" id="KW-0460">Magnesium</keyword>
<keyword evidence="3" id="KW-0479">Metal-binding</keyword>
<dbReference type="InterPro" id="IPR005844">
    <property type="entry name" value="A-D-PHexomutase_a/b/a-I"/>
</dbReference>
<dbReference type="PANTHER" id="PTHR45745:SF1">
    <property type="entry name" value="PHOSPHOGLUCOMUTASE 2B-RELATED"/>
    <property type="match status" value="1"/>
</dbReference>
<comment type="caution">
    <text evidence="9">The sequence shown here is derived from an EMBL/GenBank/DDBJ whole genome shotgun (WGS) entry which is preliminary data.</text>
</comment>
<dbReference type="InterPro" id="IPR036900">
    <property type="entry name" value="A-D-PHexomutase_C_sf"/>
</dbReference>
<dbReference type="Pfam" id="PF02880">
    <property type="entry name" value="PGM_PMM_III"/>
    <property type="match status" value="1"/>
</dbReference>
<organism evidence="9 10">
    <name type="scientific">Candidatus Nanogingivalis gingivitcus</name>
    <dbReference type="NCBI Taxonomy" id="2171992"/>
    <lineage>
        <taxon>Bacteria</taxon>
        <taxon>Candidatus Saccharimonadota</taxon>
        <taxon>Candidatus Nanosyncoccalia</taxon>
        <taxon>Candidatus Nanogingivales</taxon>
        <taxon>Candidatus Nanogingivalaceae</taxon>
        <taxon>Candidatus Nanogingivalis</taxon>
    </lineage>
</organism>
<dbReference type="EC" id="5.4.2.2" evidence="9"/>
<proteinExistence type="inferred from homology"/>
<evidence type="ECO:0000313" key="9">
    <source>
        <dbReference type="EMBL" id="RYC72316.1"/>
    </source>
</evidence>